<dbReference type="PROSITE" id="PS50089">
    <property type="entry name" value="ZF_RING_2"/>
    <property type="match status" value="1"/>
</dbReference>
<name>A0A834SUJ8_9FABA</name>
<comment type="caution">
    <text evidence="5">The sequence shown here is derived from an EMBL/GenBank/DDBJ whole genome shotgun (WGS) entry which is preliminary data.</text>
</comment>
<sequence length="691" mass="77703">MGFTRREKHIRATRRHRSPKADTDSGDKTPVSKSILESSLKKFKNQMFLNDSSRNPNSSSAFNPSREGTDFRYCTEEQLEAILLKTLEYQYNVALSKLVQMGYDKDVALRAILQNGHCYGDKDVLNNILHNTLAYLNSNDSSASNDDNLDDSEPIFSDLRQLVEQSLVAMLGLLKRIKPNLSKGDVLRCLVMNDLHVLRASSVESPVLPVQGFACPTPSTAETVSRFHGGGSDLPVSGFSSHGSNLTLQRPIEFPKRLDLSPSMKLLLKRNVATFAAGFRENSEQLQTRAMSCSSLDSPPVSENDVSAEQSGDSQNLNNQDSVNSMVSKFHDLNIDESLEFLKGDQKKDEANQAIVNMLNQIKELENEVKKQKEWAHEKALQCARWLSNDTIELKLLRMEKEETQRLMKGKHAIEDTTLKRLSEMENALRRTIGQVNRANAAVRRLEAENAEIRAEMEASKLSASESDTACSNIVKREKKYMKKILAWEKLKAQLQQGTSDEKEKILQIQEELVRIKKCQKDAEVKRREDLKAKEEAFGLVGEARRSKEAVEADNKRKLEVLRLKIEIDFQRHRDDLSRLEQELSRLRASSESNTSPASESSEGAKTERETIAKLLQELEKLEDSSNKEVSSDRECVICMKDEVSVVFLPCAHQVMCASCSDAYGGKAKVACPCCHVPIEQRIRVFGASST</sequence>
<evidence type="ECO:0000256" key="2">
    <source>
        <dbReference type="SAM" id="Coils"/>
    </source>
</evidence>
<keyword evidence="2" id="KW-0175">Coiled coil</keyword>
<dbReference type="OrthoDB" id="1711136at2759"/>
<feature type="coiled-coil region" evidence="2">
    <location>
        <begin position="422"/>
        <end position="463"/>
    </location>
</feature>
<dbReference type="PANTHER" id="PTHR46405">
    <property type="entry name" value="OS05G0141500 PROTEIN"/>
    <property type="match status" value="1"/>
</dbReference>
<feature type="region of interest" description="Disordered" evidence="3">
    <location>
        <begin position="290"/>
        <end position="321"/>
    </location>
</feature>
<accession>A0A834SUJ8</accession>
<dbReference type="InterPro" id="IPR046934">
    <property type="entry name" value="PIR2-like"/>
</dbReference>
<reference evidence="5" key="1">
    <citation type="submission" date="2020-09" db="EMBL/GenBank/DDBJ databases">
        <title>Genome-Enabled Discovery of Anthraquinone Biosynthesis in Senna tora.</title>
        <authorList>
            <person name="Kang S.-H."/>
            <person name="Pandey R.P."/>
            <person name="Lee C.-M."/>
            <person name="Sim J.-S."/>
            <person name="Jeong J.-T."/>
            <person name="Choi B.-S."/>
            <person name="Jung M."/>
            <person name="Ginzburg D."/>
            <person name="Zhao K."/>
            <person name="Won S.Y."/>
            <person name="Oh T.-J."/>
            <person name="Yu Y."/>
            <person name="Kim N.-H."/>
            <person name="Lee O.R."/>
            <person name="Lee T.-H."/>
            <person name="Bashyal P."/>
            <person name="Kim T.-S."/>
            <person name="Lee W.-H."/>
            <person name="Kawkins C."/>
            <person name="Kim C.-K."/>
            <person name="Kim J.S."/>
            <person name="Ahn B.O."/>
            <person name="Rhee S.Y."/>
            <person name="Sohng J.K."/>
        </authorList>
    </citation>
    <scope>NUCLEOTIDE SEQUENCE</scope>
    <source>
        <tissue evidence="5">Leaf</tissue>
    </source>
</reference>
<dbReference type="Gene3D" id="3.30.40.10">
    <property type="entry name" value="Zinc/RING finger domain, C3HC4 (zinc finger)"/>
    <property type="match status" value="1"/>
</dbReference>
<dbReference type="Pfam" id="PF20235">
    <property type="entry name" value="PIR2-like_helical"/>
    <property type="match status" value="1"/>
</dbReference>
<feature type="region of interest" description="Disordered" evidence="3">
    <location>
        <begin position="586"/>
        <end position="608"/>
    </location>
</feature>
<protein>
    <submittedName>
        <fullName evidence="5">MND1-interacting protein 1</fullName>
    </submittedName>
</protein>
<dbReference type="InterPro" id="IPR046527">
    <property type="entry name" value="PIR2-like_helical"/>
</dbReference>
<evidence type="ECO:0000259" key="4">
    <source>
        <dbReference type="PROSITE" id="PS50089"/>
    </source>
</evidence>
<proteinExistence type="predicted"/>
<gene>
    <name evidence="5" type="ORF">G2W53_036740</name>
</gene>
<keyword evidence="6" id="KW-1185">Reference proteome</keyword>
<dbReference type="AlphaFoldDB" id="A0A834SUJ8"/>
<keyword evidence="1" id="KW-0863">Zinc-finger</keyword>
<feature type="compositionally biased region" description="Low complexity" evidence="3">
    <location>
        <begin position="587"/>
        <end position="602"/>
    </location>
</feature>
<feature type="domain" description="RING-type" evidence="4">
    <location>
        <begin position="636"/>
        <end position="676"/>
    </location>
</feature>
<dbReference type="GO" id="GO:0008270">
    <property type="term" value="F:zinc ion binding"/>
    <property type="evidence" value="ECO:0007669"/>
    <property type="project" value="UniProtKB-KW"/>
</dbReference>
<evidence type="ECO:0000313" key="6">
    <source>
        <dbReference type="Proteomes" id="UP000634136"/>
    </source>
</evidence>
<dbReference type="InterPro" id="IPR013083">
    <property type="entry name" value="Znf_RING/FYVE/PHD"/>
</dbReference>
<feature type="coiled-coil region" evidence="2">
    <location>
        <begin position="348"/>
        <end position="375"/>
    </location>
</feature>
<dbReference type="Pfam" id="PF13920">
    <property type="entry name" value="zf-C3HC4_3"/>
    <property type="match status" value="1"/>
</dbReference>
<feature type="compositionally biased region" description="Basic residues" evidence="3">
    <location>
        <begin position="1"/>
        <end position="18"/>
    </location>
</feature>
<dbReference type="EMBL" id="JAAIUW010000011">
    <property type="protein sequence ID" value="KAF7809997.1"/>
    <property type="molecule type" value="Genomic_DNA"/>
</dbReference>
<dbReference type="CDD" id="cd23128">
    <property type="entry name" value="RING-HC_MIP1-like"/>
    <property type="match status" value="1"/>
</dbReference>
<dbReference type="PANTHER" id="PTHR46405:SF3">
    <property type="entry name" value="RING_U-BOX SUPERFAMILY PROTEIN"/>
    <property type="match status" value="1"/>
</dbReference>
<feature type="region of interest" description="Disordered" evidence="3">
    <location>
        <begin position="1"/>
        <end position="31"/>
    </location>
</feature>
<evidence type="ECO:0000256" key="1">
    <source>
        <dbReference type="PROSITE-ProRule" id="PRU00175"/>
    </source>
</evidence>
<keyword evidence="1" id="KW-0862">Zinc</keyword>
<dbReference type="Proteomes" id="UP000634136">
    <property type="component" value="Unassembled WGS sequence"/>
</dbReference>
<feature type="compositionally biased region" description="Polar residues" evidence="3">
    <location>
        <begin position="304"/>
        <end position="321"/>
    </location>
</feature>
<keyword evidence="1" id="KW-0479">Metal-binding</keyword>
<dbReference type="SMART" id="SM00184">
    <property type="entry name" value="RING"/>
    <property type="match status" value="1"/>
</dbReference>
<evidence type="ECO:0000256" key="3">
    <source>
        <dbReference type="SAM" id="MobiDB-lite"/>
    </source>
</evidence>
<evidence type="ECO:0000313" key="5">
    <source>
        <dbReference type="EMBL" id="KAF7809997.1"/>
    </source>
</evidence>
<dbReference type="SUPFAM" id="SSF57850">
    <property type="entry name" value="RING/U-box"/>
    <property type="match status" value="1"/>
</dbReference>
<dbReference type="InterPro" id="IPR001841">
    <property type="entry name" value="Znf_RING"/>
</dbReference>
<organism evidence="5 6">
    <name type="scientific">Senna tora</name>
    <dbReference type="NCBI Taxonomy" id="362788"/>
    <lineage>
        <taxon>Eukaryota</taxon>
        <taxon>Viridiplantae</taxon>
        <taxon>Streptophyta</taxon>
        <taxon>Embryophyta</taxon>
        <taxon>Tracheophyta</taxon>
        <taxon>Spermatophyta</taxon>
        <taxon>Magnoliopsida</taxon>
        <taxon>eudicotyledons</taxon>
        <taxon>Gunneridae</taxon>
        <taxon>Pentapetalae</taxon>
        <taxon>rosids</taxon>
        <taxon>fabids</taxon>
        <taxon>Fabales</taxon>
        <taxon>Fabaceae</taxon>
        <taxon>Caesalpinioideae</taxon>
        <taxon>Cassia clade</taxon>
        <taxon>Senna</taxon>
    </lineage>
</organism>